<dbReference type="InParanoid" id="A0A1Y1Y8V7"/>
<accession>A0A1Y1Y8V7</accession>
<gene>
    <name evidence="2" type="ORF">K493DRAFT_302233</name>
</gene>
<sequence>MEKEQPVQQKSPIWYTTLEWNVEGEGEEQRNEVTTKEGTRMWERIREIEKQMGKLAKELEEIKKGISEGNPMKGENDIKRGHRKDTEEFSTRAGEVETTSIYAKTLKKTSSTNIIRKTPATSIHQNGNLGNQQKLQNRLRELKKTNKTSPTQNLNMELCMNKHIECKKKSLKEVMEIFNSTGITKDMIVNMHYVGRSILEILIPVEHIPIVEKTLGEADLKLKDPPNPCITQGMGARFQHMNSEEKRECARELARNRIKRQIF</sequence>
<organism evidence="2 3">
    <name type="scientific">Basidiobolus meristosporus CBS 931.73</name>
    <dbReference type="NCBI Taxonomy" id="1314790"/>
    <lineage>
        <taxon>Eukaryota</taxon>
        <taxon>Fungi</taxon>
        <taxon>Fungi incertae sedis</taxon>
        <taxon>Zoopagomycota</taxon>
        <taxon>Entomophthoromycotina</taxon>
        <taxon>Basidiobolomycetes</taxon>
        <taxon>Basidiobolales</taxon>
        <taxon>Basidiobolaceae</taxon>
        <taxon>Basidiobolus</taxon>
    </lineage>
</organism>
<name>A0A1Y1Y8V7_9FUNG</name>
<feature type="region of interest" description="Disordered" evidence="1">
    <location>
        <begin position="67"/>
        <end position="92"/>
    </location>
</feature>
<evidence type="ECO:0000313" key="2">
    <source>
        <dbReference type="EMBL" id="ORX94166.1"/>
    </source>
</evidence>
<evidence type="ECO:0000313" key="3">
    <source>
        <dbReference type="Proteomes" id="UP000193498"/>
    </source>
</evidence>
<dbReference type="EMBL" id="MCFE01000212">
    <property type="protein sequence ID" value="ORX94166.1"/>
    <property type="molecule type" value="Genomic_DNA"/>
</dbReference>
<comment type="caution">
    <text evidence="2">The sequence shown here is derived from an EMBL/GenBank/DDBJ whole genome shotgun (WGS) entry which is preliminary data.</text>
</comment>
<evidence type="ECO:0000256" key="1">
    <source>
        <dbReference type="SAM" id="MobiDB-lite"/>
    </source>
</evidence>
<feature type="compositionally biased region" description="Basic and acidic residues" evidence="1">
    <location>
        <begin position="74"/>
        <end position="90"/>
    </location>
</feature>
<proteinExistence type="predicted"/>
<dbReference type="AlphaFoldDB" id="A0A1Y1Y8V7"/>
<reference evidence="2 3" key="1">
    <citation type="submission" date="2016-07" db="EMBL/GenBank/DDBJ databases">
        <title>Pervasive Adenine N6-methylation of Active Genes in Fungi.</title>
        <authorList>
            <consortium name="DOE Joint Genome Institute"/>
            <person name="Mondo S.J."/>
            <person name="Dannebaum R.O."/>
            <person name="Kuo R.C."/>
            <person name="Labutti K."/>
            <person name="Haridas S."/>
            <person name="Kuo A."/>
            <person name="Salamov A."/>
            <person name="Ahrendt S.R."/>
            <person name="Lipzen A."/>
            <person name="Sullivan W."/>
            <person name="Andreopoulos W.B."/>
            <person name="Clum A."/>
            <person name="Lindquist E."/>
            <person name="Daum C."/>
            <person name="Ramamoorthy G.K."/>
            <person name="Gryganskyi A."/>
            <person name="Culley D."/>
            <person name="Magnuson J.K."/>
            <person name="James T.Y."/>
            <person name="O'Malley M.A."/>
            <person name="Stajich J.E."/>
            <person name="Spatafora J.W."/>
            <person name="Visel A."/>
            <person name="Grigoriev I.V."/>
        </authorList>
    </citation>
    <scope>NUCLEOTIDE SEQUENCE [LARGE SCALE GENOMIC DNA]</scope>
    <source>
        <strain evidence="2 3">CBS 931.73</strain>
    </source>
</reference>
<keyword evidence="3" id="KW-1185">Reference proteome</keyword>
<dbReference type="Proteomes" id="UP000193498">
    <property type="component" value="Unassembled WGS sequence"/>
</dbReference>
<protein>
    <submittedName>
        <fullName evidence="2">Uncharacterized protein</fullName>
    </submittedName>
</protein>